<name>A0A7W2I3P0_9CORY</name>
<evidence type="ECO:0000256" key="1">
    <source>
        <dbReference type="ARBA" id="ARBA00004651"/>
    </source>
</evidence>
<protein>
    <submittedName>
        <fullName evidence="7">LysE family transporter</fullName>
    </submittedName>
</protein>
<dbReference type="PANTHER" id="PTHR30086">
    <property type="entry name" value="ARGININE EXPORTER PROTEIN ARGO"/>
    <property type="match status" value="1"/>
</dbReference>
<evidence type="ECO:0000313" key="7">
    <source>
        <dbReference type="EMBL" id="MBA5244263.1"/>
    </source>
</evidence>
<dbReference type="RefSeq" id="WP_181888911.1">
    <property type="nucleotide sequence ID" value="NZ_CP170998.1"/>
</dbReference>
<dbReference type="PANTHER" id="PTHR30086:SF20">
    <property type="entry name" value="ARGININE EXPORTER PROTEIN ARGO-RELATED"/>
    <property type="match status" value="1"/>
</dbReference>
<feature type="transmembrane region" description="Helical" evidence="6">
    <location>
        <begin position="123"/>
        <end position="144"/>
    </location>
</feature>
<organism evidence="7 8">
    <name type="scientific">Corynebacterium haemomassiliense</name>
    <dbReference type="NCBI Taxonomy" id="2754726"/>
    <lineage>
        <taxon>Bacteria</taxon>
        <taxon>Bacillati</taxon>
        <taxon>Actinomycetota</taxon>
        <taxon>Actinomycetes</taxon>
        <taxon>Mycobacteriales</taxon>
        <taxon>Corynebacteriaceae</taxon>
        <taxon>Corynebacterium</taxon>
    </lineage>
</organism>
<keyword evidence="5 6" id="KW-0472">Membrane</keyword>
<feature type="transmembrane region" description="Helical" evidence="6">
    <location>
        <begin position="150"/>
        <end position="172"/>
    </location>
</feature>
<dbReference type="GO" id="GO:0015171">
    <property type="term" value="F:amino acid transmembrane transporter activity"/>
    <property type="evidence" value="ECO:0007669"/>
    <property type="project" value="TreeGrafter"/>
</dbReference>
<evidence type="ECO:0000256" key="2">
    <source>
        <dbReference type="ARBA" id="ARBA00022475"/>
    </source>
</evidence>
<reference evidence="7 8" key="1">
    <citation type="submission" date="2020-07" db="EMBL/GenBank/DDBJ databases">
        <title>Draft genome and description of Corynebacterium haemomassiliense strain Marseile-Q3615 sp. nov.</title>
        <authorList>
            <person name="Boxberger M."/>
            <person name="La Scola B."/>
        </authorList>
    </citation>
    <scope>NUCLEOTIDE SEQUENCE [LARGE SCALE GENOMIC DNA]</scope>
    <source>
        <strain evidence="7 8">Marseille-Q3615</strain>
    </source>
</reference>
<dbReference type="GO" id="GO:0005886">
    <property type="term" value="C:plasma membrane"/>
    <property type="evidence" value="ECO:0007669"/>
    <property type="project" value="UniProtKB-SubCell"/>
</dbReference>
<accession>A0A7W2I3P0</accession>
<gene>
    <name evidence="7" type="ORF">H0193_05430</name>
</gene>
<dbReference type="InterPro" id="IPR001123">
    <property type="entry name" value="LeuE-type"/>
</dbReference>
<dbReference type="AlphaFoldDB" id="A0A7W2I3P0"/>
<keyword evidence="8" id="KW-1185">Reference proteome</keyword>
<evidence type="ECO:0000256" key="3">
    <source>
        <dbReference type="ARBA" id="ARBA00022692"/>
    </source>
</evidence>
<keyword evidence="3 6" id="KW-0812">Transmembrane</keyword>
<comment type="caution">
    <text evidence="7">The sequence shown here is derived from an EMBL/GenBank/DDBJ whole genome shotgun (WGS) entry which is preliminary data.</text>
</comment>
<feature type="transmembrane region" description="Helical" evidence="6">
    <location>
        <begin position="40"/>
        <end position="65"/>
    </location>
</feature>
<dbReference type="EMBL" id="JACDTZ010000001">
    <property type="protein sequence ID" value="MBA5244263.1"/>
    <property type="molecule type" value="Genomic_DNA"/>
</dbReference>
<keyword evidence="4 6" id="KW-1133">Transmembrane helix</keyword>
<comment type="subcellular location">
    <subcellularLocation>
        <location evidence="1">Cell membrane</location>
        <topology evidence="1">Multi-pass membrane protein</topology>
    </subcellularLocation>
</comment>
<feature type="transmembrane region" description="Helical" evidence="6">
    <location>
        <begin position="193"/>
        <end position="212"/>
    </location>
</feature>
<keyword evidence="2" id="KW-1003">Cell membrane</keyword>
<sequence length="215" mass="22565">MIAPGDLAVIVGFNLVGAAAPGPDMVLLMRTATRSRRHAWATNLGIHTGAALWFTLTVVGAAALLHAVPQAVAAIQILGGAALIWMGQHNLRGGLRDRHDPPADLDEAVQRLGSVRAAYRRGLATNLANPKIVVALTAMIAPLLPANPSLSTALIVIASLWLSSFALFGAIAQITSAERVRRRFLRAGPYIDIVAGAFFMVVGAVLIARGLFSVL</sequence>
<proteinExistence type="predicted"/>
<dbReference type="Pfam" id="PF01810">
    <property type="entry name" value="LysE"/>
    <property type="match status" value="1"/>
</dbReference>
<evidence type="ECO:0000313" key="8">
    <source>
        <dbReference type="Proteomes" id="UP000523682"/>
    </source>
</evidence>
<evidence type="ECO:0000256" key="4">
    <source>
        <dbReference type="ARBA" id="ARBA00022989"/>
    </source>
</evidence>
<dbReference type="Proteomes" id="UP000523682">
    <property type="component" value="Unassembled WGS sequence"/>
</dbReference>
<evidence type="ECO:0000256" key="6">
    <source>
        <dbReference type="SAM" id="Phobius"/>
    </source>
</evidence>
<feature type="transmembrane region" description="Helical" evidence="6">
    <location>
        <begin position="6"/>
        <end position="28"/>
    </location>
</feature>
<evidence type="ECO:0000256" key="5">
    <source>
        <dbReference type="ARBA" id="ARBA00023136"/>
    </source>
</evidence>